<dbReference type="AlphaFoldDB" id="A0AA40BZ03"/>
<reference evidence="2" key="1">
    <citation type="submission" date="2023-06" db="EMBL/GenBank/DDBJ databases">
        <title>Genome-scale phylogeny and comparative genomics of the fungal order Sordariales.</title>
        <authorList>
            <consortium name="Lawrence Berkeley National Laboratory"/>
            <person name="Hensen N."/>
            <person name="Bonometti L."/>
            <person name="Westerberg I."/>
            <person name="Brannstrom I.O."/>
            <person name="Guillou S."/>
            <person name="Cros-Aarteil S."/>
            <person name="Calhoun S."/>
            <person name="Haridas S."/>
            <person name="Kuo A."/>
            <person name="Mondo S."/>
            <person name="Pangilinan J."/>
            <person name="Riley R."/>
            <person name="Labutti K."/>
            <person name="Andreopoulos B."/>
            <person name="Lipzen A."/>
            <person name="Chen C."/>
            <person name="Yanf M."/>
            <person name="Daum C."/>
            <person name="Ng V."/>
            <person name="Clum A."/>
            <person name="Steindorff A."/>
            <person name="Ohm R."/>
            <person name="Martin F."/>
            <person name="Silar P."/>
            <person name="Natvig D."/>
            <person name="Lalanne C."/>
            <person name="Gautier V."/>
            <person name="Ament-Velasquez S.L."/>
            <person name="Kruys A."/>
            <person name="Hutchinson M.I."/>
            <person name="Powell A.J."/>
            <person name="Barry K."/>
            <person name="Miller A.N."/>
            <person name="Grigoriev I.V."/>
            <person name="Debuchy R."/>
            <person name="Gladieux P."/>
            <person name="Thoren M.H."/>
            <person name="Johannesson H."/>
        </authorList>
    </citation>
    <scope>NUCLEOTIDE SEQUENCE</scope>
    <source>
        <strain evidence="2">CBS 606.72</strain>
    </source>
</reference>
<organism evidence="2 3">
    <name type="scientific">Immersiella caudata</name>
    <dbReference type="NCBI Taxonomy" id="314043"/>
    <lineage>
        <taxon>Eukaryota</taxon>
        <taxon>Fungi</taxon>
        <taxon>Dikarya</taxon>
        <taxon>Ascomycota</taxon>
        <taxon>Pezizomycotina</taxon>
        <taxon>Sordariomycetes</taxon>
        <taxon>Sordariomycetidae</taxon>
        <taxon>Sordariales</taxon>
        <taxon>Lasiosphaeriaceae</taxon>
        <taxon>Immersiella</taxon>
    </lineage>
</organism>
<dbReference type="EMBL" id="JAULSU010000004">
    <property type="protein sequence ID" value="KAK0618982.1"/>
    <property type="molecule type" value="Genomic_DNA"/>
</dbReference>
<keyword evidence="3" id="KW-1185">Reference proteome</keyword>
<evidence type="ECO:0000256" key="1">
    <source>
        <dbReference type="SAM" id="MobiDB-lite"/>
    </source>
</evidence>
<evidence type="ECO:0000313" key="3">
    <source>
        <dbReference type="Proteomes" id="UP001175000"/>
    </source>
</evidence>
<protein>
    <submittedName>
        <fullName evidence="2">Uncharacterized protein</fullName>
    </submittedName>
</protein>
<accession>A0AA40BZ03</accession>
<dbReference type="Proteomes" id="UP001175000">
    <property type="component" value="Unassembled WGS sequence"/>
</dbReference>
<name>A0AA40BZ03_9PEZI</name>
<evidence type="ECO:0000313" key="2">
    <source>
        <dbReference type="EMBL" id="KAK0618982.1"/>
    </source>
</evidence>
<comment type="caution">
    <text evidence="2">The sequence shown here is derived from an EMBL/GenBank/DDBJ whole genome shotgun (WGS) entry which is preliminary data.</text>
</comment>
<gene>
    <name evidence="2" type="ORF">B0T14DRAFT_495837</name>
</gene>
<feature type="region of interest" description="Disordered" evidence="1">
    <location>
        <begin position="378"/>
        <end position="412"/>
    </location>
</feature>
<sequence>MASIIRRDFNPHEQLVLVDCGIGTLPNGGSSSRQMAYYPSGHTVDGNTVQPEMIVNVPWDGSYPWRNSGVSAHFPNGDTFQVFIDPDTKDWDTGKAYAGSAMHSYDANPFKCWGEHGALAFTLADNTQCTIAYICYHEPPPPPPPQPEPEPPKQIKETQFTMSKTQIKLWLEDTDDATPNLTPAAAFAHIHDAIEGNQCKSSTYPIGDNCKISFDCTFTVPEKTDVLASVLTDAVAPVVAKTKENVQKRFAGICAPSMPCTPDRVVDYTVYEYPSTGKVLVRVYPEEDVDAVTLQAEVAWEDSQIDFLFAVTGTLLGVSEGSAFLEDGVEDVQDPANDDQPSHLPLVRIDSLTPTAPCYPTIPQNTPPLRLNPFPMQPGALPTRTPHPFASEPQGIRKRQRLGTHYTQYAPR</sequence>
<proteinExistence type="predicted"/>